<accession>A0A0H5PYY4</accession>
<keyword evidence="1" id="KW-0614">Plasmid</keyword>
<reference evidence="1" key="1">
    <citation type="submission" date="2015-06" db="EMBL/GenBank/DDBJ databases">
        <authorList>
            <person name="Joergensen T."/>
        </authorList>
    </citation>
    <scope>NUCLEOTIDE SEQUENCE</scope>
    <source>
        <plasmid evidence="1">pRGRH0411</plasmid>
    </source>
</reference>
<evidence type="ECO:0000313" key="1">
    <source>
        <dbReference type="EMBL" id="CRY94941.1"/>
    </source>
</evidence>
<protein>
    <submittedName>
        <fullName evidence="1">Uncharacterized protein</fullName>
    </submittedName>
</protein>
<dbReference type="AlphaFoldDB" id="A0A0H5PYY4"/>
<reference evidence="1" key="2">
    <citation type="submission" date="2015-07" db="EMBL/GenBank/DDBJ databases">
        <title>Plasmids, circular viruses and viroids from rat gut.</title>
        <authorList>
            <person name="Jorgensen T.J."/>
            <person name="Hansen M.A."/>
            <person name="Xu Z."/>
            <person name="Tabak M.A."/>
            <person name="Sorensen S.J."/>
            <person name="Hansen L.H."/>
        </authorList>
    </citation>
    <scope>NUCLEOTIDE SEQUENCE</scope>
    <source>
        <plasmid evidence="1">pRGRH0411</plasmid>
    </source>
</reference>
<dbReference type="EMBL" id="LN853057">
    <property type="protein sequence ID" value="CRY94941.1"/>
    <property type="molecule type" value="Genomic_DNA"/>
</dbReference>
<geneLocation type="plasmid" evidence="1">
    <name>pRGRH0411</name>
</geneLocation>
<name>A0A0H5PYY4_9ZZZZ</name>
<organism evidence="1">
    <name type="scientific">uncultured prokaryote</name>
    <dbReference type="NCBI Taxonomy" id="198431"/>
    <lineage>
        <taxon>unclassified sequences</taxon>
        <taxon>environmental samples</taxon>
    </lineage>
</organism>
<sequence length="188" mass="22581">MINIDGIEYRTAAQWEKKHRHVLKGQLKNGVERSWRSPNGNETMMFYNIEQTRTWAKKDVEAVNRRRRADAKAKREAEERERIEGAARAEQHRKDLLDCWWAHIDEETLQEGRRDHTAYQWCDLGFVPIAEARWRLTRYGGNSAWYYCSPWDVRYDPDRAKELLETGPREYDRLPDGRPYDGRPWWQA</sequence>
<proteinExistence type="predicted"/>